<keyword evidence="2" id="KW-1185">Reference proteome</keyword>
<reference evidence="1 2" key="1">
    <citation type="submission" date="2016-02" db="EMBL/GenBank/DDBJ databases">
        <title>Genome analysis of coral dinoflagellate symbionts highlights evolutionary adaptations to a symbiotic lifestyle.</title>
        <authorList>
            <person name="Aranda M."/>
            <person name="Li Y."/>
            <person name="Liew Y.J."/>
            <person name="Baumgarten S."/>
            <person name="Simakov O."/>
            <person name="Wilson M."/>
            <person name="Piel J."/>
            <person name="Ashoor H."/>
            <person name="Bougouffa S."/>
            <person name="Bajic V.B."/>
            <person name="Ryu T."/>
            <person name="Ravasi T."/>
            <person name="Bayer T."/>
            <person name="Micklem G."/>
            <person name="Kim H."/>
            <person name="Bhak J."/>
            <person name="Lajeunesse T.C."/>
            <person name="Voolstra C.R."/>
        </authorList>
    </citation>
    <scope>NUCLEOTIDE SEQUENCE [LARGE SCALE GENOMIC DNA]</scope>
    <source>
        <strain evidence="1 2">CCMP2467</strain>
    </source>
</reference>
<name>A0A1Q9DJZ5_SYMMI</name>
<dbReference type="AlphaFoldDB" id="A0A1Q9DJZ5"/>
<protein>
    <submittedName>
        <fullName evidence="1">Uncharacterized protein</fullName>
    </submittedName>
</protein>
<dbReference type="OMA" id="WHVLETH"/>
<dbReference type="OrthoDB" id="408065at2759"/>
<sequence length="294" mass="32888">MDGSPEILQDLVPDLNLETLQRAARCIAWMTFTCRPQNSFAVEVYMGGAFLTKRLVDGMVRAVQAVRADAMRGEALPVCGSRSSASQEPPVLLSFDGRSEAIDGFLSEQPATQRIQDILLAAHGLEVHRLSGQPLPLAGRLHRHLQGSLPKMIAVHGSAYPSELCPRGCGRSTEGSFDVLDCFRCPRPRKNQSTLREICEELADRTLELAVIDTGGPAIEEWHVLETHCRPRSVFLMNINLPLHEGWIADRLLGAGMPWREVLSGTLRWGWSYPHMLGFVEEARWMYLVDFSRW</sequence>
<organism evidence="1 2">
    <name type="scientific">Symbiodinium microadriaticum</name>
    <name type="common">Dinoflagellate</name>
    <name type="synonym">Zooxanthella microadriatica</name>
    <dbReference type="NCBI Taxonomy" id="2951"/>
    <lineage>
        <taxon>Eukaryota</taxon>
        <taxon>Sar</taxon>
        <taxon>Alveolata</taxon>
        <taxon>Dinophyceae</taxon>
        <taxon>Suessiales</taxon>
        <taxon>Symbiodiniaceae</taxon>
        <taxon>Symbiodinium</taxon>
    </lineage>
</organism>
<dbReference type="EMBL" id="LSRX01000501">
    <property type="protein sequence ID" value="OLP95481.1"/>
    <property type="molecule type" value="Genomic_DNA"/>
</dbReference>
<gene>
    <name evidence="1" type="ORF">AK812_SmicGene22420</name>
</gene>
<evidence type="ECO:0000313" key="2">
    <source>
        <dbReference type="Proteomes" id="UP000186817"/>
    </source>
</evidence>
<accession>A0A1Q9DJZ5</accession>
<evidence type="ECO:0000313" key="1">
    <source>
        <dbReference type="EMBL" id="OLP95481.1"/>
    </source>
</evidence>
<dbReference type="Proteomes" id="UP000186817">
    <property type="component" value="Unassembled WGS sequence"/>
</dbReference>
<comment type="caution">
    <text evidence="1">The sequence shown here is derived from an EMBL/GenBank/DDBJ whole genome shotgun (WGS) entry which is preliminary data.</text>
</comment>
<proteinExistence type="predicted"/>